<proteinExistence type="predicted"/>
<accession>A0ABU2MUT0</accession>
<comment type="caution">
    <text evidence="3">The sequence shown here is derived from an EMBL/GenBank/DDBJ whole genome shotgun (WGS) entry which is preliminary data.</text>
</comment>
<evidence type="ECO:0008006" key="5">
    <source>
        <dbReference type="Google" id="ProtNLM"/>
    </source>
</evidence>
<feature type="region of interest" description="Disordered" evidence="1">
    <location>
        <begin position="38"/>
        <end position="88"/>
    </location>
</feature>
<dbReference type="Proteomes" id="UP001183246">
    <property type="component" value="Unassembled WGS sequence"/>
</dbReference>
<dbReference type="RefSeq" id="WP_311706514.1">
    <property type="nucleotide sequence ID" value="NZ_JAVREL010000014.1"/>
</dbReference>
<sequence length="124" mass="12509">MIRTHVGHGGAILRATVLSCVFAVVAVLCAAVLCAPAAAADHGDGPRTRTSIEPLKDYKEPGSTCHGGPGSPADPVPPPPVPLHVPALDPVPPAARALAAVCPAGSPFDGVPAVDLHRLQVQRT</sequence>
<dbReference type="EMBL" id="JAVREL010000014">
    <property type="protein sequence ID" value="MDT0345379.1"/>
    <property type="molecule type" value="Genomic_DNA"/>
</dbReference>
<evidence type="ECO:0000256" key="2">
    <source>
        <dbReference type="SAM" id="SignalP"/>
    </source>
</evidence>
<keyword evidence="4" id="KW-1185">Reference proteome</keyword>
<evidence type="ECO:0000256" key="1">
    <source>
        <dbReference type="SAM" id="MobiDB-lite"/>
    </source>
</evidence>
<protein>
    <recommendedName>
        <fullName evidence="5">Secreted protein</fullName>
    </recommendedName>
</protein>
<evidence type="ECO:0000313" key="3">
    <source>
        <dbReference type="EMBL" id="MDT0345379.1"/>
    </source>
</evidence>
<reference evidence="4" key="1">
    <citation type="submission" date="2023-07" db="EMBL/GenBank/DDBJ databases">
        <title>30 novel species of actinomycetes from the DSMZ collection.</title>
        <authorList>
            <person name="Nouioui I."/>
        </authorList>
    </citation>
    <scope>NUCLEOTIDE SEQUENCE [LARGE SCALE GENOMIC DNA]</scope>
    <source>
        <strain evidence="4">DSM 44938</strain>
    </source>
</reference>
<feature type="signal peptide" evidence="2">
    <location>
        <begin position="1"/>
        <end position="39"/>
    </location>
</feature>
<evidence type="ECO:0000313" key="4">
    <source>
        <dbReference type="Proteomes" id="UP001183246"/>
    </source>
</evidence>
<feature type="compositionally biased region" description="Pro residues" evidence="1">
    <location>
        <begin position="72"/>
        <end position="88"/>
    </location>
</feature>
<feature type="chain" id="PRO_5045489076" description="Secreted protein" evidence="2">
    <location>
        <begin position="40"/>
        <end position="124"/>
    </location>
</feature>
<gene>
    <name evidence="3" type="ORF">RM590_22650</name>
</gene>
<keyword evidence="2" id="KW-0732">Signal</keyword>
<organism evidence="3 4">
    <name type="scientific">Streptomyces litchfieldiae</name>
    <dbReference type="NCBI Taxonomy" id="3075543"/>
    <lineage>
        <taxon>Bacteria</taxon>
        <taxon>Bacillati</taxon>
        <taxon>Actinomycetota</taxon>
        <taxon>Actinomycetes</taxon>
        <taxon>Kitasatosporales</taxon>
        <taxon>Streptomycetaceae</taxon>
        <taxon>Streptomyces</taxon>
    </lineage>
</organism>
<name>A0ABU2MUT0_9ACTN</name>